<dbReference type="AlphaFoldDB" id="A0A1N6LZF0"/>
<organism evidence="1 2">
    <name type="scientific">Vibrio spartinae</name>
    <dbReference type="NCBI Taxonomy" id="1918945"/>
    <lineage>
        <taxon>Bacteria</taxon>
        <taxon>Pseudomonadati</taxon>
        <taxon>Pseudomonadota</taxon>
        <taxon>Gammaproteobacteria</taxon>
        <taxon>Vibrionales</taxon>
        <taxon>Vibrionaceae</taxon>
        <taxon>Vibrio</taxon>
    </lineage>
</organism>
<evidence type="ECO:0000313" key="2">
    <source>
        <dbReference type="Proteomes" id="UP000184774"/>
    </source>
</evidence>
<name>A0A1N6LZF0_9VIBR</name>
<protein>
    <submittedName>
        <fullName evidence="1">Uncharacterized protein</fullName>
    </submittedName>
</protein>
<reference evidence="1 2" key="1">
    <citation type="submission" date="2016-12" db="EMBL/GenBank/DDBJ databases">
        <authorList>
            <person name="Song W.-J."/>
            <person name="Kurnit D.M."/>
        </authorList>
    </citation>
    <scope>NUCLEOTIDE SEQUENCE [LARGE SCALE GENOMIC DNA]</scope>
    <source>
        <strain evidence="1 2">CECT 9026</strain>
    </source>
</reference>
<gene>
    <name evidence="1" type="ORF">VSP9026_00177</name>
</gene>
<dbReference type="EMBL" id="FSSB01000001">
    <property type="protein sequence ID" value="SIO92564.1"/>
    <property type="molecule type" value="Genomic_DNA"/>
</dbReference>
<accession>A0A1N6LZF0</accession>
<proteinExistence type="predicted"/>
<evidence type="ECO:0000313" key="1">
    <source>
        <dbReference type="EMBL" id="SIO92564.1"/>
    </source>
</evidence>
<sequence>MPLKLANAIVRQNLGAEGWGDEHCALLFEAQ</sequence>
<dbReference type="Proteomes" id="UP000184774">
    <property type="component" value="Unassembled WGS sequence"/>
</dbReference>